<evidence type="ECO:0000256" key="3">
    <source>
        <dbReference type="ARBA" id="ARBA00022475"/>
    </source>
</evidence>
<dbReference type="Proteomes" id="UP000683246">
    <property type="component" value="Chromosome"/>
</dbReference>
<keyword evidence="4 7" id="KW-0812">Transmembrane</keyword>
<keyword evidence="10" id="KW-1185">Reference proteome</keyword>
<evidence type="ECO:0000313" key="9">
    <source>
        <dbReference type="EMBL" id="QUI24165.1"/>
    </source>
</evidence>
<organism evidence="9 10">
    <name type="scientific">Vallitalea pronyensis</name>
    <dbReference type="NCBI Taxonomy" id="1348613"/>
    <lineage>
        <taxon>Bacteria</taxon>
        <taxon>Bacillati</taxon>
        <taxon>Bacillota</taxon>
        <taxon>Clostridia</taxon>
        <taxon>Lachnospirales</taxon>
        <taxon>Vallitaleaceae</taxon>
        <taxon>Vallitalea</taxon>
    </lineage>
</organism>
<protein>
    <submittedName>
        <fullName evidence="9">Carbohydrate ABC transporter permease</fullName>
    </submittedName>
</protein>
<feature type="transmembrane region" description="Helical" evidence="7">
    <location>
        <begin position="112"/>
        <end position="131"/>
    </location>
</feature>
<proteinExistence type="inferred from homology"/>
<keyword evidence="2 7" id="KW-0813">Transport</keyword>
<comment type="similarity">
    <text evidence="7">Belongs to the binding-protein-dependent transport system permease family.</text>
</comment>
<evidence type="ECO:0000256" key="2">
    <source>
        <dbReference type="ARBA" id="ARBA00022448"/>
    </source>
</evidence>
<dbReference type="EMBL" id="CP058649">
    <property type="protein sequence ID" value="QUI24165.1"/>
    <property type="molecule type" value="Genomic_DNA"/>
</dbReference>
<evidence type="ECO:0000256" key="4">
    <source>
        <dbReference type="ARBA" id="ARBA00022692"/>
    </source>
</evidence>
<feature type="transmembrane region" description="Helical" evidence="7">
    <location>
        <begin position="269"/>
        <end position="288"/>
    </location>
</feature>
<dbReference type="SUPFAM" id="SSF161098">
    <property type="entry name" value="MetI-like"/>
    <property type="match status" value="1"/>
</dbReference>
<feature type="transmembrane region" description="Helical" evidence="7">
    <location>
        <begin position="143"/>
        <end position="164"/>
    </location>
</feature>
<dbReference type="PROSITE" id="PS50928">
    <property type="entry name" value="ABC_TM1"/>
    <property type="match status" value="1"/>
</dbReference>
<sequence length="303" mass="33778">MKAYGQWSYKCYIFSVFNYTLLALMGILMIIPFWYVIVMSFNEGTDTALGGILYFPRSFTLDNFKAVFADKRVISSFGISVSRLLIGTPLHLLVIGMAGWAVSRKKLPFRKVIVGMILISMFVNAGLIPFYLTLSAYGLINHYLVYILPTLFSGWELMILVTAIRAIPESLIESARLDGASDYRIFFQIIAPLTKATFATIGLFNAVWAWGDWYTGTFLISSNKLWSIATYLQMVLQRGLSIQIRSAADAANAVNALKGGQSTLTESSLRAATLVVTVVPIMCVYPFLQKYFIHGIMLGSIKE</sequence>
<dbReference type="InterPro" id="IPR035906">
    <property type="entry name" value="MetI-like_sf"/>
</dbReference>
<evidence type="ECO:0000256" key="6">
    <source>
        <dbReference type="ARBA" id="ARBA00023136"/>
    </source>
</evidence>
<feature type="transmembrane region" description="Helical" evidence="7">
    <location>
        <begin position="12"/>
        <end position="37"/>
    </location>
</feature>
<dbReference type="GO" id="GO:0005886">
    <property type="term" value="C:plasma membrane"/>
    <property type="evidence" value="ECO:0007669"/>
    <property type="project" value="UniProtKB-SubCell"/>
</dbReference>
<gene>
    <name evidence="9" type="ORF">HZI73_18530</name>
</gene>
<accession>A0A8J8MM19</accession>
<dbReference type="KEGG" id="vpy:HZI73_18530"/>
<evidence type="ECO:0000313" key="10">
    <source>
        <dbReference type="Proteomes" id="UP000683246"/>
    </source>
</evidence>
<keyword evidence="3" id="KW-1003">Cell membrane</keyword>
<keyword evidence="5 7" id="KW-1133">Transmembrane helix</keyword>
<keyword evidence="6 7" id="KW-0472">Membrane</keyword>
<dbReference type="AlphaFoldDB" id="A0A8J8MM19"/>
<evidence type="ECO:0000259" key="8">
    <source>
        <dbReference type="PROSITE" id="PS50928"/>
    </source>
</evidence>
<dbReference type="RefSeq" id="WP_212694857.1">
    <property type="nucleotide sequence ID" value="NZ_CP058649.1"/>
</dbReference>
<dbReference type="InterPro" id="IPR000515">
    <property type="entry name" value="MetI-like"/>
</dbReference>
<dbReference type="PANTHER" id="PTHR43744:SF9">
    <property type="entry name" value="POLYGALACTURONAN_RHAMNOGALACTURONAN TRANSPORT SYSTEM PERMEASE PROTEIN YTCP"/>
    <property type="match status" value="1"/>
</dbReference>
<dbReference type="PANTHER" id="PTHR43744">
    <property type="entry name" value="ABC TRANSPORTER PERMEASE PROTEIN MG189-RELATED-RELATED"/>
    <property type="match status" value="1"/>
</dbReference>
<feature type="transmembrane region" description="Helical" evidence="7">
    <location>
        <begin position="81"/>
        <end position="100"/>
    </location>
</feature>
<evidence type="ECO:0000256" key="7">
    <source>
        <dbReference type="RuleBase" id="RU363032"/>
    </source>
</evidence>
<name>A0A8J8MM19_9FIRM</name>
<dbReference type="CDD" id="cd06261">
    <property type="entry name" value="TM_PBP2"/>
    <property type="match status" value="1"/>
</dbReference>
<evidence type="ECO:0000256" key="5">
    <source>
        <dbReference type="ARBA" id="ARBA00022989"/>
    </source>
</evidence>
<dbReference type="Gene3D" id="1.10.3720.10">
    <property type="entry name" value="MetI-like"/>
    <property type="match status" value="1"/>
</dbReference>
<dbReference type="Pfam" id="PF00528">
    <property type="entry name" value="BPD_transp_1"/>
    <property type="match status" value="1"/>
</dbReference>
<comment type="subcellular location">
    <subcellularLocation>
        <location evidence="1 7">Cell membrane</location>
        <topology evidence="1 7">Multi-pass membrane protein</topology>
    </subcellularLocation>
</comment>
<feature type="transmembrane region" description="Helical" evidence="7">
    <location>
        <begin position="185"/>
        <end position="210"/>
    </location>
</feature>
<dbReference type="GO" id="GO:0055085">
    <property type="term" value="P:transmembrane transport"/>
    <property type="evidence" value="ECO:0007669"/>
    <property type="project" value="InterPro"/>
</dbReference>
<reference evidence="9" key="1">
    <citation type="submission" date="2020-07" db="EMBL/GenBank/DDBJ databases">
        <title>Vallitalea pronyensis genome.</title>
        <authorList>
            <person name="Postec A."/>
        </authorList>
    </citation>
    <scope>NUCLEOTIDE SEQUENCE</scope>
    <source>
        <strain evidence="9">FatNI3</strain>
    </source>
</reference>
<evidence type="ECO:0000256" key="1">
    <source>
        <dbReference type="ARBA" id="ARBA00004651"/>
    </source>
</evidence>
<feature type="domain" description="ABC transmembrane type-1" evidence="8">
    <location>
        <begin position="77"/>
        <end position="288"/>
    </location>
</feature>